<gene>
    <name evidence="7" type="ORF">PI95_025235</name>
</gene>
<proteinExistence type="predicted"/>
<dbReference type="Pfam" id="PF01590">
    <property type="entry name" value="GAF"/>
    <property type="match status" value="1"/>
</dbReference>
<dbReference type="AlphaFoldDB" id="A0A846HG22"/>
<keyword evidence="4 7" id="KW-0418">Kinase</keyword>
<dbReference type="Gene3D" id="1.10.287.130">
    <property type="match status" value="1"/>
</dbReference>
<dbReference type="InterPro" id="IPR005467">
    <property type="entry name" value="His_kinase_dom"/>
</dbReference>
<dbReference type="CDD" id="cd00082">
    <property type="entry name" value="HisKA"/>
    <property type="match status" value="1"/>
</dbReference>
<keyword evidence="8" id="KW-1185">Reference proteome</keyword>
<evidence type="ECO:0000256" key="4">
    <source>
        <dbReference type="ARBA" id="ARBA00022777"/>
    </source>
</evidence>
<organism evidence="7 8">
    <name type="scientific">Hassallia byssoidea VB512170</name>
    <dbReference type="NCBI Taxonomy" id="1304833"/>
    <lineage>
        <taxon>Bacteria</taxon>
        <taxon>Bacillati</taxon>
        <taxon>Cyanobacteriota</taxon>
        <taxon>Cyanophyceae</taxon>
        <taxon>Nostocales</taxon>
        <taxon>Tolypothrichaceae</taxon>
        <taxon>Hassallia</taxon>
    </lineage>
</organism>
<dbReference type="SUPFAM" id="SSF55781">
    <property type="entry name" value="GAF domain-like"/>
    <property type="match status" value="1"/>
</dbReference>
<dbReference type="Gene3D" id="3.30.450.40">
    <property type="match status" value="1"/>
</dbReference>
<keyword evidence="4 7" id="KW-0808">Transferase</keyword>
<dbReference type="EC" id="2.7.13.3" evidence="2"/>
<evidence type="ECO:0000256" key="5">
    <source>
        <dbReference type="ARBA" id="ARBA00023012"/>
    </source>
</evidence>
<keyword evidence="5" id="KW-0902">Two-component regulatory system</keyword>
<dbReference type="Pfam" id="PF02518">
    <property type="entry name" value="HATPase_c"/>
    <property type="match status" value="1"/>
</dbReference>
<evidence type="ECO:0000313" key="7">
    <source>
        <dbReference type="EMBL" id="NEU75769.1"/>
    </source>
</evidence>
<dbReference type="InterPro" id="IPR003661">
    <property type="entry name" value="HisK_dim/P_dom"/>
</dbReference>
<sequence>MKQPPLPANEQDRLKALERYQILDTDPESGFDDLTSLTAYICGTRIALVSLVDDRRQWFKSKVGLEVTETPRELAFCAHAICQPDKMLIVPNALEDERFATNPLVTADPNIRFYAGAPLITPDGFAIGTLCAIDREPRKLDPEKIAALQALSRQVISQLELKINIAKLKHNISKQVQVEQNLRGTNQRLTQILKKLRQTQVQLIQSEKMSSLGHLVAGIAHEINNPVNFIYGNLSHVNTYVKDLLNLLTLYQQHYPNPNDEIQCQAKTIDVSFLVEDLPKILSSMEIGTERIQEIVLSLRNFSRLGESEKKLVDLHEGIENTMLILRHRLTATAEHPNIAIIKEYGDIPQVECYASQLNQVFMNILSNAIDAVEESVVKTQNPKPKIRIRTEISRPNYVVVKIADNGAGIPEKIQPRIFDPFFTSKPVGKGTGLGLSISYQIVVDKHGGTLKYKTKPNNGTEFWIEIPVK</sequence>
<dbReference type="Proteomes" id="UP000031549">
    <property type="component" value="Unassembled WGS sequence"/>
</dbReference>
<dbReference type="PRINTS" id="PR00344">
    <property type="entry name" value="BCTRLSENSOR"/>
</dbReference>
<evidence type="ECO:0000256" key="2">
    <source>
        <dbReference type="ARBA" id="ARBA00012438"/>
    </source>
</evidence>
<dbReference type="InterPro" id="IPR036890">
    <property type="entry name" value="HATPase_C_sf"/>
</dbReference>
<dbReference type="InterPro" id="IPR004358">
    <property type="entry name" value="Sig_transdc_His_kin-like_C"/>
</dbReference>
<name>A0A846HG22_9CYAN</name>
<dbReference type="RefSeq" id="WP_039753796.1">
    <property type="nucleotide sequence ID" value="NZ_JTCM02000081.1"/>
</dbReference>
<keyword evidence="3" id="KW-0597">Phosphoprotein</keyword>
<dbReference type="PANTHER" id="PTHR43102:SF2">
    <property type="entry name" value="GAF DOMAIN-CONTAINING PROTEIN"/>
    <property type="match status" value="1"/>
</dbReference>
<dbReference type="InterPro" id="IPR036097">
    <property type="entry name" value="HisK_dim/P_sf"/>
</dbReference>
<evidence type="ECO:0000256" key="3">
    <source>
        <dbReference type="ARBA" id="ARBA00022553"/>
    </source>
</evidence>
<comment type="caution">
    <text evidence="7">The sequence shown here is derived from an EMBL/GenBank/DDBJ whole genome shotgun (WGS) entry which is preliminary data.</text>
</comment>
<evidence type="ECO:0000256" key="1">
    <source>
        <dbReference type="ARBA" id="ARBA00000085"/>
    </source>
</evidence>
<comment type="catalytic activity">
    <reaction evidence="1">
        <text>ATP + protein L-histidine = ADP + protein N-phospho-L-histidine.</text>
        <dbReference type="EC" id="2.7.13.3"/>
    </reaction>
</comment>
<dbReference type="InterPro" id="IPR003018">
    <property type="entry name" value="GAF"/>
</dbReference>
<evidence type="ECO:0000313" key="8">
    <source>
        <dbReference type="Proteomes" id="UP000031549"/>
    </source>
</evidence>
<dbReference type="SUPFAM" id="SSF47384">
    <property type="entry name" value="Homodimeric domain of signal transducing histidine kinase"/>
    <property type="match status" value="1"/>
</dbReference>
<dbReference type="Gene3D" id="3.30.565.10">
    <property type="entry name" value="Histidine kinase-like ATPase, C-terminal domain"/>
    <property type="match status" value="1"/>
</dbReference>
<accession>A0A846HG22</accession>
<dbReference type="SMART" id="SM00065">
    <property type="entry name" value="GAF"/>
    <property type="match status" value="1"/>
</dbReference>
<dbReference type="InterPro" id="IPR029016">
    <property type="entry name" value="GAF-like_dom_sf"/>
</dbReference>
<evidence type="ECO:0000259" key="6">
    <source>
        <dbReference type="PROSITE" id="PS50109"/>
    </source>
</evidence>
<dbReference type="SUPFAM" id="SSF55874">
    <property type="entry name" value="ATPase domain of HSP90 chaperone/DNA topoisomerase II/histidine kinase"/>
    <property type="match status" value="1"/>
</dbReference>
<dbReference type="SMART" id="SM00387">
    <property type="entry name" value="HATPase_c"/>
    <property type="match status" value="1"/>
</dbReference>
<dbReference type="PANTHER" id="PTHR43102">
    <property type="entry name" value="SLR1143 PROTEIN"/>
    <property type="match status" value="1"/>
</dbReference>
<dbReference type="EMBL" id="JTCM02000081">
    <property type="protein sequence ID" value="NEU75769.1"/>
    <property type="molecule type" value="Genomic_DNA"/>
</dbReference>
<dbReference type="GO" id="GO:0000155">
    <property type="term" value="F:phosphorelay sensor kinase activity"/>
    <property type="evidence" value="ECO:0007669"/>
    <property type="project" value="InterPro"/>
</dbReference>
<protein>
    <recommendedName>
        <fullName evidence="2">histidine kinase</fullName>
        <ecNumber evidence="2">2.7.13.3</ecNumber>
    </recommendedName>
</protein>
<feature type="domain" description="Histidine kinase" evidence="6">
    <location>
        <begin position="218"/>
        <end position="470"/>
    </location>
</feature>
<reference evidence="7 8" key="1">
    <citation type="journal article" date="2015" name="Genome Announc.">
        <title>Draft Genome Sequence of Cyanobacterium Hassallia byssoidea Strain VB512170, Isolated from Monuments in India.</title>
        <authorList>
            <person name="Singh D."/>
            <person name="Chandrababunaidu M.M."/>
            <person name="Panda A."/>
            <person name="Sen D."/>
            <person name="Bhattacharyya S."/>
            <person name="Adhikary S.P."/>
            <person name="Tripathy S."/>
        </authorList>
    </citation>
    <scope>NUCLEOTIDE SEQUENCE [LARGE SCALE GENOMIC DNA]</scope>
    <source>
        <strain evidence="7 8">VB512170</strain>
    </source>
</reference>
<dbReference type="InterPro" id="IPR003594">
    <property type="entry name" value="HATPase_dom"/>
</dbReference>
<dbReference type="PROSITE" id="PS50109">
    <property type="entry name" value="HIS_KIN"/>
    <property type="match status" value="1"/>
</dbReference>